<dbReference type="SMART" id="SM00079">
    <property type="entry name" value="PBPe"/>
    <property type="match status" value="1"/>
</dbReference>
<evidence type="ECO:0000256" key="12">
    <source>
        <dbReference type="ARBA" id="ARBA00023157"/>
    </source>
</evidence>
<evidence type="ECO:0000256" key="6">
    <source>
        <dbReference type="ARBA" id="ARBA00022837"/>
    </source>
</evidence>
<evidence type="ECO:0000256" key="14">
    <source>
        <dbReference type="ARBA" id="ARBA00023180"/>
    </source>
</evidence>
<dbReference type="Gene3D" id="3.40.190.10">
    <property type="entry name" value="Periplasmic binding protein-like II"/>
    <property type="match status" value="3"/>
</dbReference>
<evidence type="ECO:0000256" key="22">
    <source>
        <dbReference type="PIRSR" id="PIRSR601508-3"/>
    </source>
</evidence>
<dbReference type="PRINTS" id="PR00177">
    <property type="entry name" value="NMDARECEPTOR"/>
</dbReference>
<evidence type="ECO:0000256" key="3">
    <source>
        <dbReference type="ARBA" id="ARBA00022475"/>
    </source>
</evidence>
<dbReference type="Proteomes" id="UP000007303">
    <property type="component" value="Unassembled WGS sequence"/>
</dbReference>
<keyword evidence="17 23" id="KW-0407">Ion channel</keyword>
<keyword evidence="15 23" id="KW-0628">Postsynaptic cell membrane</keyword>
<feature type="binding site" evidence="20">
    <location>
        <position position="730"/>
    </location>
    <ligand>
        <name>L-glutamate</name>
        <dbReference type="ChEBI" id="CHEBI:29985"/>
    </ligand>
</feature>
<evidence type="ECO:0000256" key="18">
    <source>
        <dbReference type="ARBA" id="ARBA00036239"/>
    </source>
</evidence>
<evidence type="ECO:0000256" key="8">
    <source>
        <dbReference type="ARBA" id="ARBA00022989"/>
    </source>
</evidence>
<evidence type="ECO:0000256" key="5">
    <source>
        <dbReference type="ARBA" id="ARBA00022729"/>
    </source>
</evidence>
<evidence type="ECO:0000256" key="21">
    <source>
        <dbReference type="PIRSR" id="PIRSR601508-2"/>
    </source>
</evidence>
<reference evidence="27" key="1">
    <citation type="journal article" date="2004" name="Nature">
        <title>Genome duplication in the teleost fish Tetraodon nigroviridis reveals the early vertebrate proto-karyotype.</title>
        <authorList>
            <person name="Jaillon O."/>
            <person name="Aury J.-M."/>
            <person name="Brunet F."/>
            <person name="Petit J.-L."/>
            <person name="Stange-Thomann N."/>
            <person name="Mauceli E."/>
            <person name="Bouneau L."/>
            <person name="Fischer C."/>
            <person name="Ozouf-Costaz C."/>
            <person name="Bernot A."/>
            <person name="Nicaud S."/>
            <person name="Jaffe D."/>
            <person name="Fisher S."/>
            <person name="Lutfalla G."/>
            <person name="Dossat C."/>
            <person name="Segurens B."/>
            <person name="Dasilva C."/>
            <person name="Salanoubat M."/>
            <person name="Levy M."/>
            <person name="Boudet N."/>
            <person name="Castellano S."/>
            <person name="Anthouard V."/>
            <person name="Jubin C."/>
            <person name="Castelli V."/>
            <person name="Katinka M."/>
            <person name="Vacherie B."/>
            <person name="Biemont C."/>
            <person name="Skalli Z."/>
            <person name="Cattolico L."/>
            <person name="Poulain J."/>
            <person name="De Berardinis V."/>
            <person name="Cruaud C."/>
            <person name="Duprat S."/>
            <person name="Brottier P."/>
            <person name="Coutanceau J.-P."/>
            <person name="Gouzy J."/>
            <person name="Parra G."/>
            <person name="Lardier G."/>
            <person name="Chapple C."/>
            <person name="McKernan K.J."/>
            <person name="McEwan P."/>
            <person name="Bosak S."/>
            <person name="Kellis M."/>
            <person name="Volff J.-N."/>
            <person name="Guigo R."/>
            <person name="Zody M.C."/>
            <person name="Mesirov J."/>
            <person name="Lindblad-Toh K."/>
            <person name="Birren B."/>
            <person name="Nusbaum C."/>
            <person name="Kahn D."/>
            <person name="Robinson-Rechavi M."/>
            <person name="Laudet V."/>
            <person name="Schachter V."/>
            <person name="Quetier F."/>
            <person name="Saurin W."/>
            <person name="Scarpelli C."/>
            <person name="Wincker P."/>
            <person name="Lander E.S."/>
            <person name="Weissenbach J."/>
            <person name="Roest Crollius H."/>
        </authorList>
    </citation>
    <scope>NUCLEOTIDE SEQUENCE [LARGE SCALE GENOMIC DNA]</scope>
</reference>
<dbReference type="OMA" id="ICPGWEE"/>
<dbReference type="CDD" id="cd13720">
    <property type="entry name" value="PBP2_iGluR_NMDA_Nr3"/>
    <property type="match status" value="1"/>
</dbReference>
<protein>
    <recommendedName>
        <fullName evidence="23">Glutamate receptor</fullName>
    </recommendedName>
</protein>
<accession>H3C2K0</accession>
<keyword evidence="6" id="KW-0106">Calcium</keyword>
<dbReference type="SUPFAM" id="SSF53822">
    <property type="entry name" value="Periplasmic binding protein-like I"/>
    <property type="match status" value="1"/>
</dbReference>
<comment type="catalytic activity">
    <reaction evidence="18">
        <text>Na(+)(in) = Na(+)(out)</text>
        <dbReference type="Rhea" id="RHEA:34963"/>
        <dbReference type="ChEBI" id="CHEBI:29101"/>
    </reaction>
</comment>
<dbReference type="Gene3D" id="3.40.50.2300">
    <property type="match status" value="1"/>
</dbReference>
<feature type="chain" id="PRO_5027143156" description="Glutamate receptor" evidence="23">
    <location>
        <begin position="23"/>
        <end position="922"/>
    </location>
</feature>
<evidence type="ECO:0000256" key="17">
    <source>
        <dbReference type="ARBA" id="ARBA00023303"/>
    </source>
</evidence>
<evidence type="ECO:0000256" key="10">
    <source>
        <dbReference type="ARBA" id="ARBA00023065"/>
    </source>
</evidence>
<name>H3C2K0_TETNG</name>
<keyword evidence="3 23" id="KW-1003">Cell membrane</keyword>
<keyword evidence="13 23" id="KW-0675">Receptor</keyword>
<dbReference type="FunFam" id="3.40.190.10:FF:000045">
    <property type="entry name" value="Putative glutamate receptor ionotropic NMDA 3A"/>
    <property type="match status" value="1"/>
</dbReference>
<evidence type="ECO:0000256" key="2">
    <source>
        <dbReference type="ARBA" id="ARBA00022448"/>
    </source>
</evidence>
<keyword evidence="8 23" id="KW-1133">Transmembrane helix</keyword>
<keyword evidence="14" id="KW-0325">Glycoprotein</keyword>
<dbReference type="InterPro" id="IPR028082">
    <property type="entry name" value="Peripla_BP_I"/>
</dbReference>
<evidence type="ECO:0000256" key="15">
    <source>
        <dbReference type="ARBA" id="ARBA00023257"/>
    </source>
</evidence>
<feature type="signal peptide" evidence="23">
    <location>
        <begin position="1"/>
        <end position="22"/>
    </location>
</feature>
<feature type="transmembrane region" description="Helical" evidence="23">
    <location>
        <begin position="860"/>
        <end position="880"/>
    </location>
</feature>
<comment type="function">
    <text evidence="23">Receptor for glutamate that functions as a ligand-gated ion channel in the central nervous system and plays an important role in excitatory synaptic transmission. L-glutamate acts as an excitatory neurotransmitter at many synapses in the central nervous system.</text>
</comment>
<evidence type="ECO:0000256" key="4">
    <source>
        <dbReference type="ARBA" id="ARBA00022692"/>
    </source>
</evidence>
<feature type="site" description="Interaction with the cone snail toxin Con-ikot-ikot" evidence="21">
    <location>
        <position position="736"/>
    </location>
</feature>
<keyword evidence="7" id="KW-0460">Magnesium</keyword>
<comment type="similarity">
    <text evidence="23">Belongs to the glutamate-gated ion channel (TC 1.A.10.1) family.</text>
</comment>
<feature type="domain" description="Ionotropic glutamate receptor L-glutamate and glycine-binding" evidence="25">
    <location>
        <begin position="487"/>
        <end position="551"/>
    </location>
</feature>
<proteinExistence type="inferred from homology"/>
<keyword evidence="10 23" id="KW-0406">Ion transport</keyword>
<keyword evidence="2 23" id="KW-0813">Transport</keyword>
<feature type="binding site" evidence="20">
    <location>
        <position position="774"/>
    </location>
    <ligand>
        <name>L-glutamate</name>
        <dbReference type="ChEBI" id="CHEBI:29985"/>
    </ligand>
</feature>
<evidence type="ECO:0000256" key="9">
    <source>
        <dbReference type="ARBA" id="ARBA00023018"/>
    </source>
</evidence>
<evidence type="ECO:0000256" key="1">
    <source>
        <dbReference type="ARBA" id="ARBA00004651"/>
    </source>
</evidence>
<comment type="catalytic activity">
    <reaction evidence="19">
        <text>Ca(2+)(in) = Ca(2+)(out)</text>
        <dbReference type="Rhea" id="RHEA:29671"/>
        <dbReference type="ChEBI" id="CHEBI:29108"/>
    </reaction>
</comment>
<feature type="transmembrane region" description="Helical" evidence="23">
    <location>
        <begin position="604"/>
        <end position="626"/>
    </location>
</feature>
<dbReference type="PANTHER" id="PTHR18966">
    <property type="entry name" value="IONOTROPIC GLUTAMATE RECEPTOR"/>
    <property type="match status" value="1"/>
</dbReference>
<keyword evidence="9 23" id="KW-0770">Synapse</keyword>
<evidence type="ECO:0000256" key="20">
    <source>
        <dbReference type="PIRSR" id="PIRSR601508-1"/>
    </source>
</evidence>
<organism evidence="26 27">
    <name type="scientific">Tetraodon nigroviridis</name>
    <name type="common">Spotted green pufferfish</name>
    <name type="synonym">Chelonodon nigroviridis</name>
    <dbReference type="NCBI Taxonomy" id="99883"/>
    <lineage>
        <taxon>Eukaryota</taxon>
        <taxon>Metazoa</taxon>
        <taxon>Chordata</taxon>
        <taxon>Craniata</taxon>
        <taxon>Vertebrata</taxon>
        <taxon>Euteleostomi</taxon>
        <taxon>Actinopterygii</taxon>
        <taxon>Neopterygii</taxon>
        <taxon>Teleostei</taxon>
        <taxon>Neoteleostei</taxon>
        <taxon>Acanthomorphata</taxon>
        <taxon>Eupercaria</taxon>
        <taxon>Tetraodontiformes</taxon>
        <taxon>Tetradontoidea</taxon>
        <taxon>Tetraodontidae</taxon>
        <taxon>Tetraodon</taxon>
    </lineage>
</organism>
<feature type="disulfide bond" evidence="22">
    <location>
        <begin position="788"/>
        <end position="842"/>
    </location>
</feature>
<dbReference type="GO" id="GO:0038023">
    <property type="term" value="F:signaling receptor activity"/>
    <property type="evidence" value="ECO:0007669"/>
    <property type="project" value="InterPro"/>
</dbReference>
<dbReference type="GO" id="GO:0045211">
    <property type="term" value="C:postsynaptic membrane"/>
    <property type="evidence" value="ECO:0007669"/>
    <property type="project" value="UniProtKB-SubCell"/>
</dbReference>
<dbReference type="SUPFAM" id="SSF53850">
    <property type="entry name" value="Periplasmic binding protein-like II"/>
    <property type="match status" value="1"/>
</dbReference>
<dbReference type="Pfam" id="PF00060">
    <property type="entry name" value="Lig_chan"/>
    <property type="match status" value="1"/>
</dbReference>
<dbReference type="Pfam" id="PF10613">
    <property type="entry name" value="Lig_chan-Glu_bd"/>
    <property type="match status" value="1"/>
</dbReference>
<reference evidence="26" key="3">
    <citation type="submission" date="2025-09" db="UniProtKB">
        <authorList>
            <consortium name="Ensembl"/>
        </authorList>
    </citation>
    <scope>IDENTIFICATION</scope>
</reference>
<dbReference type="InterPro" id="IPR015683">
    <property type="entry name" value="Ionotropic_Glu_rcpt"/>
</dbReference>
<comment type="subcellular location">
    <subcellularLocation>
        <location evidence="1">Cell membrane</location>
        <topology evidence="1">Multi-pass membrane protein</topology>
    </subcellularLocation>
    <subcellularLocation>
        <location evidence="23">Postsynaptic cell membrane</location>
        <topology evidence="23">Multi-pass membrane protein</topology>
    </subcellularLocation>
</comment>
<keyword evidence="4 23" id="KW-0812">Transmembrane</keyword>
<keyword evidence="11 23" id="KW-0472">Membrane</keyword>
<dbReference type="InterPro" id="IPR001320">
    <property type="entry name" value="Iontro_rcpt_C"/>
</dbReference>
<dbReference type="Ensembl" id="ENSTNIT00000003163.1">
    <property type="protein sequence ID" value="ENSTNIP00000002468.1"/>
    <property type="gene ID" value="ENSTNIG00000006658.1"/>
</dbReference>
<dbReference type="GeneTree" id="ENSGT00940000161021"/>
<sequence length="922" mass="101795">LLSARSLPLLLLSAVFCSPESCFPHPQPCHILARIGHTVRLGALLPTRQPARIQNALNRALASLRHQSGGADGAATNSQLPLLPYNMSLEMVARSPAGGDPLSLSRSACQDLVVRGVSAVLAFPRSREELIQVEFLSSFLEIPFISILEDTEPLVTKPLKDVHVNILGFPFETCSRDLSVSMQSHGMWDIYICLAPTGHSSGLATLWRDRAAQSRAPALIHPLSLTQEGRAFLRQPILPFRTPPLSPSPISSVVLLGSDPECVSSVLRAAQRMAPSLPALQWIMGFPLSPDSLHTLGGPLGLLAYGEVGRKPISFYIRDALQLISRAFSAATTVRPELALVQNVVNCYEKQNRNEKPSPGQHLSRFLSNTSFSGATGMIQVDSGLSRVLTSQLFHVWSLKRGALGQPAWVTVGQWTRGGLELEGGILGLAAGRWRPGLSVEGHRLRVVTLVEHPFVFTREVDEDGMCPAGQLCLDPRTNRSDVIQGLFNQLRNPNLPEDLRKCCYGYCIDLLEKLAEDMGFTFDLYIVGDGKYGALSGTGRWTGLVGDLLSGTADMAVTSFSINSARSRVIDFTSPFYSTSLGILVRSKDTAAPIGAFMWPLHWSMWVGIFVTLHLTALFLTLYEWNSPFGMTPHGRNRLRVFSYSSALNLCYAILFGRTVATKTPKCWTGRFLMNLWAIFCLLVLSSYTANLAAVMVGEKTFEQVSGIHDDKLHHPSLGFRFGTVRESSAEDYMKKSFPEMHDYMRRYNQPTTPEGVHMLKTDPPTLDAFIMDKALLDFEVSIDADCKLLTVGKPFAIEGYGIGLPQGSPLTRNVSEFVSRYKSDGFMDMLHDKWYKVVPCGKRVFAATETLQMGIQHFSGLFVLLCIGVGGALLTLAGEHTFYHLVIPRLRRTQSLQYWLHTSQKIHRAVHTTYEDVGKE</sequence>
<dbReference type="InterPro" id="IPR019594">
    <property type="entry name" value="Glu/Gly-bd"/>
</dbReference>
<keyword evidence="16 23" id="KW-1071">Ligand-gated ion channel</keyword>
<dbReference type="STRING" id="99883.ENSTNIP00000002468"/>
<feature type="transmembrane region" description="Helical" evidence="23">
    <location>
        <begin position="677"/>
        <end position="698"/>
    </location>
</feature>
<evidence type="ECO:0000256" key="13">
    <source>
        <dbReference type="ARBA" id="ARBA00023170"/>
    </source>
</evidence>
<dbReference type="InterPro" id="IPR001508">
    <property type="entry name" value="Iono_Glu_rcpt_met"/>
</dbReference>
<dbReference type="HOGENOM" id="CLU_002039_0_1_1"/>
<dbReference type="InParanoid" id="H3C2K0"/>
<evidence type="ECO:0000259" key="24">
    <source>
        <dbReference type="SMART" id="SM00079"/>
    </source>
</evidence>
<dbReference type="SMART" id="SM00918">
    <property type="entry name" value="Lig_chan-Glu_bd"/>
    <property type="match status" value="1"/>
</dbReference>
<evidence type="ECO:0000256" key="11">
    <source>
        <dbReference type="ARBA" id="ARBA00023136"/>
    </source>
</evidence>
<keyword evidence="27" id="KW-1185">Reference proteome</keyword>
<keyword evidence="12 22" id="KW-1015">Disulfide bond</keyword>
<evidence type="ECO:0000256" key="19">
    <source>
        <dbReference type="ARBA" id="ARBA00036634"/>
    </source>
</evidence>
<evidence type="ECO:0000313" key="26">
    <source>
        <dbReference type="Ensembl" id="ENSTNIP00000002468.1"/>
    </source>
</evidence>
<evidence type="ECO:0000259" key="25">
    <source>
        <dbReference type="SMART" id="SM00918"/>
    </source>
</evidence>
<evidence type="ECO:0000256" key="16">
    <source>
        <dbReference type="ARBA" id="ARBA00023286"/>
    </source>
</evidence>
<dbReference type="GO" id="GO:0015276">
    <property type="term" value="F:ligand-gated monoatomic ion channel activity"/>
    <property type="evidence" value="ECO:0007669"/>
    <property type="project" value="InterPro"/>
</dbReference>
<feature type="transmembrane region" description="Helical" evidence="23">
    <location>
        <begin position="638"/>
        <end position="657"/>
    </location>
</feature>
<keyword evidence="5 23" id="KW-0732">Signal</keyword>
<feature type="site" description="Crucial to convey clamshell closure to channel opening" evidence="21">
    <location>
        <position position="706"/>
    </location>
</feature>
<evidence type="ECO:0000256" key="7">
    <source>
        <dbReference type="ARBA" id="ARBA00022842"/>
    </source>
</evidence>
<feature type="binding site" evidence="20">
    <location>
        <position position="562"/>
    </location>
    <ligand>
        <name>L-glutamate</name>
        <dbReference type="ChEBI" id="CHEBI:29985"/>
    </ligand>
</feature>
<evidence type="ECO:0000313" key="27">
    <source>
        <dbReference type="Proteomes" id="UP000007303"/>
    </source>
</evidence>
<evidence type="ECO:0000256" key="23">
    <source>
        <dbReference type="RuleBase" id="RU367118"/>
    </source>
</evidence>
<dbReference type="FunFam" id="3.40.190.10:FF:000066">
    <property type="entry name" value="Glutamate receptor ionotropic, NMDA 3A"/>
    <property type="match status" value="1"/>
</dbReference>
<dbReference type="AlphaFoldDB" id="H3C2K0"/>
<feature type="domain" description="Ionotropic glutamate receptor C-terminal" evidence="24">
    <location>
        <begin position="490"/>
        <end position="839"/>
    </location>
</feature>
<reference evidence="26" key="2">
    <citation type="submission" date="2025-08" db="UniProtKB">
        <authorList>
            <consortium name="Ensembl"/>
        </authorList>
    </citation>
    <scope>IDENTIFICATION</scope>
</reference>
<feature type="binding site" evidence="20">
    <location>
        <position position="567"/>
    </location>
    <ligand>
        <name>L-glutamate</name>
        <dbReference type="ChEBI" id="CHEBI:29985"/>
    </ligand>
</feature>